<dbReference type="InterPro" id="IPR016181">
    <property type="entry name" value="Acyl_CoA_acyltransferase"/>
</dbReference>
<dbReference type="InterPro" id="IPR053144">
    <property type="entry name" value="Acetyltransferase_Butenolide"/>
</dbReference>
<dbReference type="PROSITE" id="PS51186">
    <property type="entry name" value="GNAT"/>
    <property type="match status" value="1"/>
</dbReference>
<proteinExistence type="predicted"/>
<dbReference type="STRING" id="1618.IV36_GL001457"/>
<protein>
    <submittedName>
        <fullName evidence="2">GCN5-like N-acetyltransferase</fullName>
    </submittedName>
</protein>
<dbReference type="PANTHER" id="PTHR43233:SF1">
    <property type="entry name" value="FAMILY N-ACETYLTRANSFERASE, PUTATIVE (AFU_ORTHOLOGUE AFUA_6G03350)-RELATED"/>
    <property type="match status" value="1"/>
</dbReference>
<dbReference type="RefSeq" id="WP_056992280.1">
    <property type="nucleotide sequence ID" value="NZ_JQAR01000031.1"/>
</dbReference>
<dbReference type="CDD" id="cd04301">
    <property type="entry name" value="NAT_SF"/>
    <property type="match status" value="1"/>
</dbReference>
<dbReference type="SUPFAM" id="SSF55729">
    <property type="entry name" value="Acyl-CoA N-acyltransferases (Nat)"/>
    <property type="match status" value="1"/>
</dbReference>
<dbReference type="GO" id="GO:0016747">
    <property type="term" value="F:acyltransferase activity, transferring groups other than amino-acyl groups"/>
    <property type="evidence" value="ECO:0007669"/>
    <property type="project" value="InterPro"/>
</dbReference>
<organism evidence="2 3">
    <name type="scientific">Liquorilactobacillus mali</name>
    <dbReference type="NCBI Taxonomy" id="1618"/>
    <lineage>
        <taxon>Bacteria</taxon>
        <taxon>Bacillati</taxon>
        <taxon>Bacillota</taxon>
        <taxon>Bacilli</taxon>
        <taxon>Lactobacillales</taxon>
        <taxon>Lactobacillaceae</taxon>
        <taxon>Liquorilactobacillus</taxon>
    </lineage>
</organism>
<name>A0A0R2FF91_9LACO</name>
<evidence type="ECO:0000313" key="2">
    <source>
        <dbReference type="EMBL" id="KRN26878.1"/>
    </source>
</evidence>
<dbReference type="EMBL" id="JQAR01000031">
    <property type="protein sequence ID" value="KRN26878.1"/>
    <property type="molecule type" value="Genomic_DNA"/>
</dbReference>
<evidence type="ECO:0000313" key="3">
    <source>
        <dbReference type="Proteomes" id="UP000051727"/>
    </source>
</evidence>
<dbReference type="Pfam" id="PF13673">
    <property type="entry name" value="Acetyltransf_10"/>
    <property type="match status" value="1"/>
</dbReference>
<dbReference type="PANTHER" id="PTHR43233">
    <property type="entry name" value="FAMILY N-ACETYLTRANSFERASE, PUTATIVE (AFU_ORTHOLOGUE AFUA_6G03350)-RELATED"/>
    <property type="match status" value="1"/>
</dbReference>
<dbReference type="OrthoDB" id="9775804at2"/>
<comment type="caution">
    <text evidence="2">The sequence shown here is derived from an EMBL/GenBank/DDBJ whole genome shotgun (WGS) entry which is preliminary data.</text>
</comment>
<accession>A0A0R2FF91</accession>
<dbReference type="InterPro" id="IPR000182">
    <property type="entry name" value="GNAT_dom"/>
</dbReference>
<dbReference type="PATRIC" id="fig|1618.3.peg.1473"/>
<dbReference type="AlphaFoldDB" id="A0A0R2FF91"/>
<sequence length="133" mass="15201">MITYSNNKEITAKQLATLFANSGIHRPIEDLPRLEKMIRNASVIWTAWDNKQELVGVARAITDFSYACYLSDLAVDKKYQRQGIGKRLVEELTKQIGPDVSLVLLAAESAMSYYPKLQFENVDNAFLKRRRAF</sequence>
<keyword evidence="2" id="KW-0808">Transferase</keyword>
<dbReference type="Proteomes" id="UP000051727">
    <property type="component" value="Unassembled WGS sequence"/>
</dbReference>
<reference evidence="2 3" key="1">
    <citation type="journal article" date="2015" name="Genome Announc.">
        <title>Expanding the biotechnology potential of lactobacilli through comparative genomics of 213 strains and associated genera.</title>
        <authorList>
            <person name="Sun Z."/>
            <person name="Harris H.M."/>
            <person name="McCann A."/>
            <person name="Guo C."/>
            <person name="Argimon S."/>
            <person name="Zhang W."/>
            <person name="Yang X."/>
            <person name="Jeffery I.B."/>
            <person name="Cooney J.C."/>
            <person name="Kagawa T.F."/>
            <person name="Liu W."/>
            <person name="Song Y."/>
            <person name="Salvetti E."/>
            <person name="Wrobel A."/>
            <person name="Rasinkangas P."/>
            <person name="Parkhill J."/>
            <person name="Rea M.C."/>
            <person name="O'Sullivan O."/>
            <person name="Ritari J."/>
            <person name="Douillard F.P."/>
            <person name="Paul Ross R."/>
            <person name="Yang R."/>
            <person name="Briner A.E."/>
            <person name="Felis G.E."/>
            <person name="de Vos W.M."/>
            <person name="Barrangou R."/>
            <person name="Klaenhammer T.R."/>
            <person name="Caufield P.W."/>
            <person name="Cui Y."/>
            <person name="Zhang H."/>
            <person name="O'Toole P.W."/>
        </authorList>
    </citation>
    <scope>NUCLEOTIDE SEQUENCE [LARGE SCALE GENOMIC DNA]</scope>
    <source>
        <strain evidence="2 3">ATCC 27304</strain>
    </source>
</reference>
<feature type="domain" description="N-acetyltransferase" evidence="1">
    <location>
        <begin position="5"/>
        <end position="133"/>
    </location>
</feature>
<gene>
    <name evidence="2" type="ORF">IV36_GL001457</name>
</gene>
<dbReference type="Gene3D" id="3.40.630.30">
    <property type="match status" value="1"/>
</dbReference>
<evidence type="ECO:0000259" key="1">
    <source>
        <dbReference type="PROSITE" id="PS51186"/>
    </source>
</evidence>